<dbReference type="PANTHER" id="PTHR33993">
    <property type="entry name" value="GLYOXALASE-RELATED"/>
    <property type="match status" value="1"/>
</dbReference>
<keyword evidence="2" id="KW-0223">Dioxygenase</keyword>
<dbReference type="SUPFAM" id="SSF54593">
    <property type="entry name" value="Glyoxalase/Bleomycin resistance protein/Dihydroxybiphenyl dioxygenase"/>
    <property type="match status" value="1"/>
</dbReference>
<evidence type="ECO:0000259" key="1">
    <source>
        <dbReference type="PROSITE" id="PS51819"/>
    </source>
</evidence>
<dbReference type="Proteomes" id="UP001221328">
    <property type="component" value="Unassembled WGS sequence"/>
</dbReference>
<keyword evidence="2" id="KW-0560">Oxidoreductase</keyword>
<dbReference type="Gene3D" id="3.10.180.10">
    <property type="entry name" value="2,3-Dihydroxybiphenyl 1,2-Dioxygenase, domain 1"/>
    <property type="match status" value="1"/>
</dbReference>
<dbReference type="InterPro" id="IPR004360">
    <property type="entry name" value="Glyas_Fos-R_dOase_dom"/>
</dbReference>
<accession>A0ABT5FZ65</accession>
<name>A0ABT5FZ65_9ACTN</name>
<keyword evidence="3" id="KW-1185">Reference proteome</keyword>
<dbReference type="GO" id="GO:0051213">
    <property type="term" value="F:dioxygenase activity"/>
    <property type="evidence" value="ECO:0007669"/>
    <property type="project" value="UniProtKB-KW"/>
</dbReference>
<comment type="caution">
    <text evidence="2">The sequence shown here is derived from an EMBL/GenBank/DDBJ whole genome shotgun (WGS) entry which is preliminary data.</text>
</comment>
<sequence length="124" mass="13856">MINGAHMVIHSRDAEADRRFLRDVLGWAYVDAGHGWLIFEAPPTEVACHPTEGEPSHELMLMCDDLDATVAELTRAEVEFTRPVQDVRWGRVTAFRLPGGGEIAVYEPRHPRPGEADAVREPGR</sequence>
<protein>
    <submittedName>
        <fullName evidence="2">Extradiol dioxygenase</fullName>
    </submittedName>
</protein>
<dbReference type="Pfam" id="PF00903">
    <property type="entry name" value="Glyoxalase"/>
    <property type="match status" value="1"/>
</dbReference>
<evidence type="ECO:0000313" key="3">
    <source>
        <dbReference type="Proteomes" id="UP001221328"/>
    </source>
</evidence>
<reference evidence="2 3" key="1">
    <citation type="journal article" date="2015" name="Int. J. Syst. Evol. Microbiol.">
        <title>Streptomyces gilvifuscus sp. nov., an actinomycete that produces antibacterial compounds isolated from soil.</title>
        <authorList>
            <person name="Nguyen T.M."/>
            <person name="Kim J."/>
        </authorList>
    </citation>
    <scope>NUCLEOTIDE SEQUENCE [LARGE SCALE GENOMIC DNA]</scope>
    <source>
        <strain evidence="2 3">T113</strain>
    </source>
</reference>
<dbReference type="InterPro" id="IPR029068">
    <property type="entry name" value="Glyas_Bleomycin-R_OHBP_Dase"/>
</dbReference>
<dbReference type="InterPro" id="IPR052164">
    <property type="entry name" value="Anthracycline_SecMetBiosynth"/>
</dbReference>
<dbReference type="RefSeq" id="WP_272176814.1">
    <property type="nucleotide sequence ID" value="NZ_JAQOSK010000010.1"/>
</dbReference>
<proteinExistence type="predicted"/>
<dbReference type="PROSITE" id="PS51819">
    <property type="entry name" value="VOC"/>
    <property type="match status" value="1"/>
</dbReference>
<dbReference type="EMBL" id="JAQOSK010000010">
    <property type="protein sequence ID" value="MDC2957839.1"/>
    <property type="molecule type" value="Genomic_DNA"/>
</dbReference>
<feature type="domain" description="VOC" evidence="1">
    <location>
        <begin position="3"/>
        <end position="108"/>
    </location>
</feature>
<gene>
    <name evidence="2" type="ORF">PO587_25615</name>
</gene>
<dbReference type="InterPro" id="IPR037523">
    <property type="entry name" value="VOC_core"/>
</dbReference>
<evidence type="ECO:0000313" key="2">
    <source>
        <dbReference type="EMBL" id="MDC2957839.1"/>
    </source>
</evidence>
<organism evidence="2 3">
    <name type="scientific">Streptomyces gilvifuscus</name>
    <dbReference type="NCBI Taxonomy" id="1550617"/>
    <lineage>
        <taxon>Bacteria</taxon>
        <taxon>Bacillati</taxon>
        <taxon>Actinomycetota</taxon>
        <taxon>Actinomycetes</taxon>
        <taxon>Kitasatosporales</taxon>
        <taxon>Streptomycetaceae</taxon>
        <taxon>Streptomyces</taxon>
    </lineage>
</organism>